<feature type="region of interest" description="Disordered" evidence="1">
    <location>
        <begin position="127"/>
        <end position="176"/>
    </location>
</feature>
<feature type="transmembrane region" description="Helical" evidence="2">
    <location>
        <begin position="88"/>
        <end position="121"/>
    </location>
</feature>
<keyword evidence="2" id="KW-0472">Membrane</keyword>
<evidence type="ECO:0000313" key="4">
    <source>
        <dbReference type="Proteomes" id="UP000621266"/>
    </source>
</evidence>
<evidence type="ECO:0000256" key="2">
    <source>
        <dbReference type="SAM" id="Phobius"/>
    </source>
</evidence>
<dbReference type="RefSeq" id="WP_156206195.1">
    <property type="nucleotide sequence ID" value="NZ_WHPN01000271.1"/>
</dbReference>
<dbReference type="InterPro" id="IPR046096">
    <property type="entry name" value="DUF6114"/>
</dbReference>
<keyword evidence="2" id="KW-1133">Transmembrane helix</keyword>
<keyword evidence="2" id="KW-0812">Transmembrane</keyword>
<feature type="transmembrane region" description="Helical" evidence="2">
    <location>
        <begin position="24"/>
        <end position="45"/>
    </location>
</feature>
<dbReference type="Proteomes" id="UP000621266">
    <property type="component" value="Unassembled WGS sequence"/>
</dbReference>
<feature type="compositionally biased region" description="Low complexity" evidence="1">
    <location>
        <begin position="164"/>
        <end position="176"/>
    </location>
</feature>
<protein>
    <submittedName>
        <fullName evidence="3">Uncharacterized protein</fullName>
    </submittedName>
</protein>
<dbReference type="Pfam" id="PF19609">
    <property type="entry name" value="DUF6114"/>
    <property type="match status" value="1"/>
</dbReference>
<gene>
    <name evidence="3" type="ORF">GCU69_13735</name>
</gene>
<organism evidence="3 4">
    <name type="scientific">Streptomyces lycii</name>
    <dbReference type="NCBI Taxonomy" id="2654337"/>
    <lineage>
        <taxon>Bacteria</taxon>
        <taxon>Bacillati</taxon>
        <taxon>Actinomycetota</taxon>
        <taxon>Actinomycetes</taxon>
        <taxon>Kitasatosporales</taxon>
        <taxon>Streptomycetaceae</taxon>
        <taxon>Streptomyces</taxon>
    </lineage>
</organism>
<evidence type="ECO:0000256" key="1">
    <source>
        <dbReference type="SAM" id="MobiDB-lite"/>
    </source>
</evidence>
<comment type="caution">
    <text evidence="3">The sequence shown here is derived from an EMBL/GenBank/DDBJ whole genome shotgun (WGS) entry which is preliminary data.</text>
</comment>
<accession>A0ABQ7FKI4</accession>
<reference evidence="3 4" key="1">
    <citation type="submission" date="2019-10" db="EMBL/GenBank/DDBJ databases">
        <title>Streptomyces tenebrisbrunneis sp.nov., an endogenous actinomycete isolated from of Lycium ruthenicum.</title>
        <authorList>
            <person name="Ma L."/>
        </authorList>
    </citation>
    <scope>NUCLEOTIDE SEQUENCE [LARGE SCALE GENOMIC DNA]</scope>
    <source>
        <strain evidence="3 4">TRM 66187</strain>
    </source>
</reference>
<feature type="transmembrane region" description="Helical" evidence="2">
    <location>
        <begin position="57"/>
        <end position="76"/>
    </location>
</feature>
<keyword evidence="4" id="KW-1185">Reference proteome</keyword>
<name>A0ABQ7FKI4_9ACTN</name>
<feature type="compositionally biased region" description="Low complexity" evidence="1">
    <location>
        <begin position="127"/>
        <end position="154"/>
    </location>
</feature>
<sequence>MLLTAATVPALRRRLSCWRRRRPVLAALLVAAGGAEMMVLPFLGTPTAILQPGVAEAAGLGVSLPLLLIGVVLLRFPQLHSIAGVAAVSLAVLALLTCNIGGLLLGTGLGVVGGCLAFAWLPPRSPADTTTDLTADTTTGTTTGTTADPTTGTTVPPPRREPRPAATSEAAAPGSR</sequence>
<evidence type="ECO:0000313" key="3">
    <source>
        <dbReference type="EMBL" id="KAF4408493.1"/>
    </source>
</evidence>
<dbReference type="EMBL" id="WHPN01000271">
    <property type="protein sequence ID" value="KAF4408493.1"/>
    <property type="molecule type" value="Genomic_DNA"/>
</dbReference>
<proteinExistence type="predicted"/>